<dbReference type="InterPro" id="IPR050400">
    <property type="entry name" value="Bact_Cytoskel_RodZ"/>
</dbReference>
<dbReference type="Gene3D" id="1.10.260.40">
    <property type="entry name" value="lambda repressor-like DNA-binding domains"/>
    <property type="match status" value="1"/>
</dbReference>
<gene>
    <name evidence="4" type="ORF">GKS16_03340</name>
</gene>
<dbReference type="AlphaFoldDB" id="A0A6L6G814"/>
<reference evidence="4 5" key="1">
    <citation type="submission" date="2019-11" db="EMBL/GenBank/DDBJ databases">
        <title>Streptococcus uberis isolated from clinical mastitis cases on a southeastern Queensland dairy.</title>
        <authorList>
            <person name="Workentine M.L."/>
            <person name="Price R."/>
            <person name="Olchowy T."/>
        </authorList>
    </citation>
    <scope>NUCLEOTIDE SEQUENCE [LARGE SCALE GENOMIC DNA]</scope>
    <source>
        <strain evidence="4 5">OLC4459-A17</strain>
    </source>
</reference>
<dbReference type="InterPro" id="IPR010982">
    <property type="entry name" value="Lambda_DNA-bd_dom_sf"/>
</dbReference>
<feature type="compositionally biased region" description="Low complexity" evidence="1">
    <location>
        <begin position="229"/>
        <end position="242"/>
    </location>
</feature>
<evidence type="ECO:0000256" key="1">
    <source>
        <dbReference type="SAM" id="MobiDB-lite"/>
    </source>
</evidence>
<organism evidence="4 5">
    <name type="scientific">Streptococcus uberis</name>
    <dbReference type="NCBI Taxonomy" id="1349"/>
    <lineage>
        <taxon>Bacteria</taxon>
        <taxon>Bacillati</taxon>
        <taxon>Bacillota</taxon>
        <taxon>Bacilli</taxon>
        <taxon>Lactobacillales</taxon>
        <taxon>Streptococcaceae</taxon>
        <taxon>Streptococcus</taxon>
    </lineage>
</organism>
<sequence length="347" mass="39162">MREQTLGEFLRETRVQRKITLDDIESQTGISSHYLLALELDQFKIIPENNFENILKQYAEFVGLDYGLLKNRYEEQVNSNNSANINSVTKQVEEKLYQRRQNNQSFVLPSKTHDTTPNNQIDSSEDVTPIPEISSSQIKIEEKQELESLVVNDRDKREISRLSRYQLEEKKSKSILSVLLLSLLALAVFTFIFFAVWKQFSTEHKIDNITSIFTKKSSDASKAKDTVPTETTQTSSSEKQTIITSQGQDNYLNATVTKAKDTVEVTVTLTDAESLWFSLTNSDIGEAGITLTKENPTYTTTLSADVAESIITLGMPHGVEIKIDNQPLDLTPLTSSDISYITLSIQQ</sequence>
<evidence type="ECO:0000256" key="2">
    <source>
        <dbReference type="SAM" id="Phobius"/>
    </source>
</evidence>
<dbReference type="PANTHER" id="PTHR34475:SF1">
    <property type="entry name" value="CYTOSKELETON PROTEIN RODZ"/>
    <property type="match status" value="1"/>
</dbReference>
<keyword evidence="2" id="KW-0472">Membrane</keyword>
<feature type="region of interest" description="Disordered" evidence="1">
    <location>
        <begin position="222"/>
        <end position="242"/>
    </location>
</feature>
<keyword evidence="2" id="KW-1133">Transmembrane helix</keyword>
<keyword evidence="2" id="KW-0812">Transmembrane</keyword>
<protein>
    <submittedName>
        <fullName evidence="4">Helix-turn-helix domain-containing protein</fullName>
    </submittedName>
</protein>
<proteinExistence type="predicted"/>
<dbReference type="GO" id="GO:0003677">
    <property type="term" value="F:DNA binding"/>
    <property type="evidence" value="ECO:0007669"/>
    <property type="project" value="InterPro"/>
</dbReference>
<dbReference type="InterPro" id="IPR001387">
    <property type="entry name" value="Cro/C1-type_HTH"/>
</dbReference>
<feature type="transmembrane region" description="Helical" evidence="2">
    <location>
        <begin position="174"/>
        <end position="197"/>
    </location>
</feature>
<dbReference type="Proteomes" id="UP000483839">
    <property type="component" value="Unassembled WGS sequence"/>
</dbReference>
<dbReference type="EMBL" id="WLXI01000034">
    <property type="protein sequence ID" value="MTD01310.1"/>
    <property type="molecule type" value="Genomic_DNA"/>
</dbReference>
<dbReference type="SUPFAM" id="SSF47413">
    <property type="entry name" value="lambda repressor-like DNA-binding domains"/>
    <property type="match status" value="1"/>
</dbReference>
<dbReference type="PANTHER" id="PTHR34475">
    <property type="match status" value="1"/>
</dbReference>
<feature type="region of interest" description="Disordered" evidence="1">
    <location>
        <begin position="108"/>
        <end position="128"/>
    </location>
</feature>
<accession>A0A6L6G814</accession>
<feature type="domain" description="HTH cro/C1-type" evidence="3">
    <location>
        <begin position="7"/>
        <end position="75"/>
    </location>
</feature>
<evidence type="ECO:0000259" key="3">
    <source>
        <dbReference type="Pfam" id="PF12844"/>
    </source>
</evidence>
<dbReference type="Pfam" id="PF12844">
    <property type="entry name" value="HTH_19"/>
    <property type="match status" value="1"/>
</dbReference>
<comment type="caution">
    <text evidence="4">The sequence shown here is derived from an EMBL/GenBank/DDBJ whole genome shotgun (WGS) entry which is preliminary data.</text>
</comment>
<dbReference type="RefSeq" id="WP_115229787.1">
    <property type="nucleotide sequence ID" value="NZ_JADFAX010000005.1"/>
</dbReference>
<evidence type="ECO:0000313" key="5">
    <source>
        <dbReference type="Proteomes" id="UP000483839"/>
    </source>
</evidence>
<name>A0A6L6G814_STRUB</name>
<evidence type="ECO:0000313" key="4">
    <source>
        <dbReference type="EMBL" id="MTD01310.1"/>
    </source>
</evidence>